<accession>A0A183EBA3</accession>
<feature type="region of interest" description="Disordered" evidence="1">
    <location>
        <begin position="166"/>
        <end position="193"/>
    </location>
</feature>
<gene>
    <name evidence="2" type="ORF">GPUH_LOCUS18246</name>
</gene>
<dbReference type="Proteomes" id="UP000271098">
    <property type="component" value="Unassembled WGS sequence"/>
</dbReference>
<protein>
    <submittedName>
        <fullName evidence="4">SARAH domain-containing protein</fullName>
    </submittedName>
</protein>
<feature type="compositionally biased region" description="Polar residues" evidence="1">
    <location>
        <begin position="76"/>
        <end position="87"/>
    </location>
</feature>
<keyword evidence="3" id="KW-1185">Reference proteome</keyword>
<evidence type="ECO:0000313" key="4">
    <source>
        <dbReference type="WBParaSite" id="GPUH_0001826901-mRNA-1"/>
    </source>
</evidence>
<reference evidence="4" key="1">
    <citation type="submission" date="2016-06" db="UniProtKB">
        <authorList>
            <consortium name="WormBaseParasite"/>
        </authorList>
    </citation>
    <scope>IDENTIFICATION</scope>
</reference>
<reference evidence="2 3" key="2">
    <citation type="submission" date="2018-11" db="EMBL/GenBank/DDBJ databases">
        <authorList>
            <consortium name="Pathogen Informatics"/>
        </authorList>
    </citation>
    <scope>NUCLEOTIDE SEQUENCE [LARGE SCALE GENOMIC DNA]</scope>
</reference>
<evidence type="ECO:0000313" key="3">
    <source>
        <dbReference type="Proteomes" id="UP000271098"/>
    </source>
</evidence>
<evidence type="ECO:0000313" key="2">
    <source>
        <dbReference type="EMBL" id="VDN31337.1"/>
    </source>
</evidence>
<feature type="region of interest" description="Disordered" evidence="1">
    <location>
        <begin position="75"/>
        <end position="136"/>
    </location>
</feature>
<name>A0A183EBA3_9BILA</name>
<proteinExistence type="predicted"/>
<dbReference type="EMBL" id="UYRT01086435">
    <property type="protein sequence ID" value="VDN31337.1"/>
    <property type="molecule type" value="Genomic_DNA"/>
</dbReference>
<feature type="compositionally biased region" description="Basic and acidic residues" evidence="1">
    <location>
        <begin position="183"/>
        <end position="193"/>
    </location>
</feature>
<dbReference type="WBParaSite" id="GPUH_0001826901-mRNA-1">
    <property type="protein sequence ID" value="GPUH_0001826901-mRNA-1"/>
    <property type="gene ID" value="GPUH_0001826901"/>
</dbReference>
<sequence>MKCRQFDLCFIIEYKTAAEDAYSFVDEEEESKPLPSGAVLSVTQLREQKLEAEVAQKVARINHALATECKAKAVASGSSEQPQSQQDLWRHVVPKKRHSVATERPLVPSTPLLPPASVSEHRPDNTSSSQKAVEPQTISSLLLHRSQHRSSFGFLKTLCLDDHDTAKSEQQMGEPSVITISNKSKENNRAGNE</sequence>
<organism evidence="4">
    <name type="scientific">Gongylonema pulchrum</name>
    <dbReference type="NCBI Taxonomy" id="637853"/>
    <lineage>
        <taxon>Eukaryota</taxon>
        <taxon>Metazoa</taxon>
        <taxon>Ecdysozoa</taxon>
        <taxon>Nematoda</taxon>
        <taxon>Chromadorea</taxon>
        <taxon>Rhabditida</taxon>
        <taxon>Spirurina</taxon>
        <taxon>Spiruromorpha</taxon>
        <taxon>Spiruroidea</taxon>
        <taxon>Gongylonematidae</taxon>
        <taxon>Gongylonema</taxon>
    </lineage>
</organism>
<dbReference type="AlphaFoldDB" id="A0A183EBA3"/>
<feature type="compositionally biased region" description="Polar residues" evidence="1">
    <location>
        <begin position="168"/>
        <end position="182"/>
    </location>
</feature>
<evidence type="ECO:0000256" key="1">
    <source>
        <dbReference type="SAM" id="MobiDB-lite"/>
    </source>
</evidence>